<evidence type="ECO:0000256" key="1">
    <source>
        <dbReference type="ARBA" id="ARBA00022679"/>
    </source>
</evidence>
<accession>A0ABX8IDQ0</accession>
<reference evidence="6 7" key="1">
    <citation type="submission" date="2021-06" db="EMBL/GenBank/DDBJ databases">
        <title>Microbial metabolic specificity influences pelagic lipid remineralization.</title>
        <authorList>
            <person name="Behrendt L."/>
            <person name="Hunter J.E."/>
            <person name="Alcolombri U."/>
            <person name="Smriga S."/>
            <person name="Mincer T."/>
            <person name="Lowenstein D.P."/>
            <person name="Peaudecerf F.J."/>
            <person name="Fernandez V.I."/>
            <person name="Fredricks H."/>
            <person name="Almblad H."/>
            <person name="Harrison J.J."/>
            <person name="Stocker R."/>
            <person name="Van Mooy B.A.S."/>
        </authorList>
    </citation>
    <scope>NUCLEOTIDE SEQUENCE [LARGE SCALE GENOMIC DNA]</scope>
    <source>
        <strain evidence="6 7">HP15-B</strain>
    </source>
</reference>
<evidence type="ECO:0000256" key="4">
    <source>
        <dbReference type="ARBA" id="ARBA00023118"/>
    </source>
</evidence>
<evidence type="ECO:0000256" key="2">
    <source>
        <dbReference type="ARBA" id="ARBA00022695"/>
    </source>
</evidence>
<keyword evidence="7" id="KW-1185">Reference proteome</keyword>
<dbReference type="RefSeq" id="WP_014576862.1">
    <property type="nucleotide sequence ID" value="NZ_CP076686.1"/>
</dbReference>
<dbReference type="Pfam" id="PF26305">
    <property type="entry name" value="CD_NTase_C"/>
    <property type="match status" value="1"/>
</dbReference>
<proteinExistence type="predicted"/>
<protein>
    <submittedName>
        <fullName evidence="6">Nucleotidyltransferase</fullName>
    </submittedName>
</protein>
<sequence>MTQYWRDRFATWSRPPSDSEEAKADRAARMINEAISNYAPLDSKSISVYGAGSYKNNTNTRNESDIDIAVVLHDCFFSKYPNGKPPQPEDLGHTGGVKYGLDAFHEDVGRALKAKFGHDGVTAGSKAFDVHSNTSRLDADVAVFLEHHRYTGKRNTDGSWHYLEGVEMRGKDGSRIINWHQDHYRNGVDKNNRTGRRYKRIARVLKCLRDDMKRSEEQSIRQAADVPSFLLECLAFNASDGCYQQGDLYDDLKAVITTLWNGTKAETDDFVYVEVSGLKWLFGGEQPWTKASAHSFLLKAWQHVGFSR</sequence>
<feature type="domain" description="cGAS/DncV-like nucleotidyltransferase C-terminal helical" evidence="5">
    <location>
        <begin position="185"/>
        <end position="304"/>
    </location>
</feature>
<organism evidence="6 7">
    <name type="scientific">Marinobacter adhaerens</name>
    <dbReference type="NCBI Taxonomy" id="1033846"/>
    <lineage>
        <taxon>Bacteria</taxon>
        <taxon>Pseudomonadati</taxon>
        <taxon>Pseudomonadota</taxon>
        <taxon>Gammaproteobacteria</taxon>
        <taxon>Pseudomonadales</taxon>
        <taxon>Marinobacteraceae</taxon>
        <taxon>Marinobacter</taxon>
    </lineage>
</organism>
<dbReference type="GeneID" id="78560047"/>
<dbReference type="InterPro" id="IPR058909">
    <property type="entry name" value="CD_NTase_C"/>
</dbReference>
<evidence type="ECO:0000259" key="5">
    <source>
        <dbReference type="Pfam" id="PF26305"/>
    </source>
</evidence>
<keyword evidence="2" id="KW-0548">Nucleotidyltransferase</keyword>
<keyword evidence="1" id="KW-0808">Transferase</keyword>
<keyword evidence="3" id="KW-0547">Nucleotide-binding</keyword>
<name>A0ABX8IDQ0_9GAMM</name>
<keyword evidence="4" id="KW-0051">Antiviral defense</keyword>
<dbReference type="SUPFAM" id="SSF81301">
    <property type="entry name" value="Nucleotidyltransferase"/>
    <property type="match status" value="1"/>
</dbReference>
<evidence type="ECO:0000313" key="7">
    <source>
        <dbReference type="Proteomes" id="UP000683442"/>
    </source>
</evidence>
<gene>
    <name evidence="6" type="ORF">KQ249_11390</name>
</gene>
<evidence type="ECO:0000313" key="6">
    <source>
        <dbReference type="EMBL" id="QWV11309.1"/>
    </source>
</evidence>
<evidence type="ECO:0000256" key="3">
    <source>
        <dbReference type="ARBA" id="ARBA00022741"/>
    </source>
</evidence>
<dbReference type="Proteomes" id="UP000683442">
    <property type="component" value="Chromosome"/>
</dbReference>
<dbReference type="InterPro" id="IPR043519">
    <property type="entry name" value="NT_sf"/>
</dbReference>
<dbReference type="EMBL" id="CP076686">
    <property type="protein sequence ID" value="QWV11309.1"/>
    <property type="molecule type" value="Genomic_DNA"/>
</dbReference>